<keyword evidence="1" id="KW-0812">Transmembrane</keyword>
<dbReference type="SMR" id="A0A1W6WVQ9"/>
<organism evidence="2 3">
    <name type="scientific">Bacillus thuringiensis</name>
    <dbReference type="NCBI Taxonomy" id="1428"/>
    <lineage>
        <taxon>Bacteria</taxon>
        <taxon>Bacillati</taxon>
        <taxon>Bacillota</taxon>
        <taxon>Bacilli</taxon>
        <taxon>Bacillales</taxon>
        <taxon>Bacillaceae</taxon>
        <taxon>Bacillus</taxon>
        <taxon>Bacillus cereus group</taxon>
    </lineage>
</organism>
<dbReference type="EMBL" id="CP021061">
    <property type="protein sequence ID" value="ARP60678.1"/>
    <property type="molecule type" value="Genomic_DNA"/>
</dbReference>
<feature type="transmembrane region" description="Helical" evidence="1">
    <location>
        <begin position="42"/>
        <end position="63"/>
    </location>
</feature>
<evidence type="ECO:0000313" key="3">
    <source>
        <dbReference type="Proteomes" id="UP000194143"/>
    </source>
</evidence>
<protein>
    <submittedName>
        <fullName evidence="2">Anti-sigma factor</fullName>
    </submittedName>
</protein>
<gene>
    <name evidence="2" type="ORF">CAB88_27900</name>
</gene>
<accession>A0A1W6WVQ9</accession>
<sequence>MKEDKFEQKIKSSLAGEMIPSEELINHTKQSVRNARKLEKRWVVFIHAIWMIVLTVTLEQFVSHLDHKISVIITIVIMMHLYIPIYVVIQSFLKKEYKLHDRVR</sequence>
<dbReference type="Proteomes" id="UP000194143">
    <property type="component" value="Chromosome"/>
</dbReference>
<dbReference type="RefSeq" id="WP_000656690.1">
    <property type="nucleotide sequence ID" value="NZ_CP021061.1"/>
</dbReference>
<keyword evidence="3" id="KW-1185">Reference proteome</keyword>
<evidence type="ECO:0000313" key="2">
    <source>
        <dbReference type="EMBL" id="ARP60678.1"/>
    </source>
</evidence>
<name>A0A1W6WVQ9_BACTU</name>
<keyword evidence="1" id="KW-1133">Transmembrane helix</keyword>
<dbReference type="AlphaFoldDB" id="A0A1W6WVQ9"/>
<keyword evidence="1" id="KW-0472">Membrane</keyword>
<reference evidence="2 3" key="1">
    <citation type="submission" date="2017-04" db="EMBL/GenBank/DDBJ databases">
        <title>Complete Genome Sequence of Bacillus thuringiensis type Strain ATCC 10792.</title>
        <authorList>
            <person name="Oh D.-H."/>
            <person name="Park B.-J."/>
            <person name="Shuai W."/>
            <person name="Chelliah R."/>
        </authorList>
    </citation>
    <scope>NUCLEOTIDE SEQUENCE [LARGE SCALE GENOMIC DNA]</scope>
    <source>
        <strain evidence="2 3">ATCC 10792</strain>
    </source>
</reference>
<dbReference type="GeneID" id="67469677"/>
<evidence type="ECO:0000256" key="1">
    <source>
        <dbReference type="SAM" id="Phobius"/>
    </source>
</evidence>
<feature type="transmembrane region" description="Helical" evidence="1">
    <location>
        <begin position="69"/>
        <end position="89"/>
    </location>
</feature>
<proteinExistence type="predicted"/>